<organism evidence="1 2">
    <name type="scientific">Novacetimonas hansenii ATCC 23769</name>
    <dbReference type="NCBI Taxonomy" id="714995"/>
    <lineage>
        <taxon>Bacteria</taxon>
        <taxon>Pseudomonadati</taxon>
        <taxon>Pseudomonadota</taxon>
        <taxon>Alphaproteobacteria</taxon>
        <taxon>Acetobacterales</taxon>
        <taxon>Acetobacteraceae</taxon>
        <taxon>Novacetimonas</taxon>
    </lineage>
</organism>
<reference evidence="1 2" key="1">
    <citation type="journal article" date="2010" name="J. Bacteriol.">
        <title>Genome sequence of a cellulose-producing bacterium, Gluconacetobacter hansenii ATCC 23769.</title>
        <authorList>
            <person name="Iyer P.R."/>
            <person name="Geib S.M."/>
            <person name="Catchmark J."/>
            <person name="Kao T.H."/>
            <person name="Tien M."/>
        </authorList>
    </citation>
    <scope>NUCLEOTIDE SEQUENCE [LARGE SCALE GENOMIC DNA]</scope>
    <source>
        <strain evidence="1 2">ATCC 23769</strain>
    </source>
</reference>
<accession>D5QIJ7</accession>
<name>D5QIJ7_NOVHA</name>
<dbReference type="HOGENOM" id="CLU_2734759_0_0_5"/>
<comment type="caution">
    <text evidence="1">The sequence shown here is derived from an EMBL/GenBank/DDBJ whole genome shotgun (WGS) entry which is preliminary data.</text>
</comment>
<evidence type="ECO:0000313" key="1">
    <source>
        <dbReference type="EMBL" id="EFG83124.1"/>
    </source>
</evidence>
<evidence type="ECO:0000313" key="2">
    <source>
        <dbReference type="Proteomes" id="UP000006468"/>
    </source>
</evidence>
<proteinExistence type="predicted"/>
<protein>
    <submittedName>
        <fullName evidence="1">Uncharacterized protein</fullName>
    </submittedName>
</protein>
<dbReference type="EMBL" id="ADTV01000062">
    <property type="protein sequence ID" value="EFG83124.1"/>
    <property type="molecule type" value="Genomic_DNA"/>
</dbReference>
<sequence>MIAGPDANPKLCYNRYNMRHYITKHLRPATLTWLFSRFRPNARRGSGWGIGVCRRGAIPLAAGVVIHDKGG</sequence>
<dbReference type="Proteomes" id="UP000006468">
    <property type="component" value="Chromosome"/>
</dbReference>
<gene>
    <name evidence="1" type="ORF">GXY_14892</name>
</gene>
<dbReference type="AlphaFoldDB" id="D5QIJ7"/>